<feature type="transmembrane region" description="Helical" evidence="1">
    <location>
        <begin position="7"/>
        <end position="28"/>
    </location>
</feature>
<evidence type="ECO:0008006" key="4">
    <source>
        <dbReference type="Google" id="ProtNLM"/>
    </source>
</evidence>
<feature type="transmembrane region" description="Helical" evidence="1">
    <location>
        <begin position="40"/>
        <end position="60"/>
    </location>
</feature>
<evidence type="ECO:0000313" key="2">
    <source>
        <dbReference type="EMBL" id="SDK93618.1"/>
    </source>
</evidence>
<keyword evidence="1" id="KW-0472">Membrane</keyword>
<dbReference type="AlphaFoldDB" id="A0A1G9FZ04"/>
<evidence type="ECO:0000313" key="3">
    <source>
        <dbReference type="Proteomes" id="UP000198662"/>
    </source>
</evidence>
<name>A0A1G9FZ04_9ACTN</name>
<evidence type="ECO:0000256" key="1">
    <source>
        <dbReference type="SAM" id="Phobius"/>
    </source>
</evidence>
<gene>
    <name evidence="2" type="ORF">SAMN05216298_2117</name>
</gene>
<organism evidence="2 3">
    <name type="scientific">Glycomyces sambucus</name>
    <dbReference type="NCBI Taxonomy" id="380244"/>
    <lineage>
        <taxon>Bacteria</taxon>
        <taxon>Bacillati</taxon>
        <taxon>Actinomycetota</taxon>
        <taxon>Actinomycetes</taxon>
        <taxon>Glycomycetales</taxon>
        <taxon>Glycomycetaceae</taxon>
        <taxon>Glycomyces</taxon>
    </lineage>
</organism>
<dbReference type="Proteomes" id="UP000198662">
    <property type="component" value="Unassembled WGS sequence"/>
</dbReference>
<keyword evidence="1" id="KW-1133">Transmembrane helix</keyword>
<accession>A0A1G9FZ04</accession>
<dbReference type="RefSeq" id="WP_143034722.1">
    <property type="nucleotide sequence ID" value="NZ_FNGF01000002.1"/>
</dbReference>
<reference evidence="3" key="1">
    <citation type="submission" date="2016-10" db="EMBL/GenBank/DDBJ databases">
        <authorList>
            <person name="Varghese N."/>
            <person name="Submissions S."/>
        </authorList>
    </citation>
    <scope>NUCLEOTIDE SEQUENCE [LARGE SCALE GENOMIC DNA]</scope>
    <source>
        <strain evidence="3">CGMCC 4.3147</strain>
    </source>
</reference>
<sequence length="132" mass="14753">MTFRVRIPVWFPLGLGGAFLVMGALDLLSSSLNSGFDLFGIVWCVVGASTALACLNFAVLKVEPHRIVSRRNNGAVKVPLGPDDRLFAADRRLWVLRRGSHWEEIALNTPMLRGSDWAAFEQAVHRRWPPSR</sequence>
<protein>
    <recommendedName>
        <fullName evidence="4">PH domain-containing protein</fullName>
    </recommendedName>
</protein>
<proteinExistence type="predicted"/>
<keyword evidence="3" id="KW-1185">Reference proteome</keyword>
<dbReference type="EMBL" id="FNGF01000002">
    <property type="protein sequence ID" value="SDK93618.1"/>
    <property type="molecule type" value="Genomic_DNA"/>
</dbReference>
<keyword evidence="1" id="KW-0812">Transmembrane</keyword>
<dbReference type="OrthoDB" id="9798237at2"/>